<keyword evidence="3" id="KW-1185">Reference proteome</keyword>
<gene>
    <name evidence="2" type="primary">rps17</name>
    <name evidence="2" type="ORF">PGO_A00290</name>
</gene>
<keyword evidence="2" id="KW-0689">Ribosomal protein</keyword>
<proteinExistence type="predicted"/>
<dbReference type="GeneID" id="39750678"/>
<reference evidence="2" key="1">
    <citation type="journal article" date="2017" name="Genome Announc.">
        <title>Draft Genome Sequence of Plasmodium gonderi, a Malaria Parasite of African Old World Monkeys.</title>
        <authorList>
            <person name="Honma H."/>
            <person name="Kawai S."/>
            <person name="Motooka D."/>
            <person name="Nakamura S."/>
            <person name="Tougan T."/>
            <person name="Horii T."/>
            <person name="Arisue N."/>
        </authorList>
    </citation>
    <scope>NUCLEOTIDE SEQUENCE</scope>
    <source>
        <strain evidence="2">ATCC 30045</strain>
    </source>
</reference>
<dbReference type="AlphaFoldDB" id="A0A1Y1JQM7"/>
<name>A0A1Y1JQM7_PLAGO</name>
<reference evidence="1" key="3">
    <citation type="journal article" date="2019" name="Sci. Rep.">
        <title>Apicoplast phylogeny reveals the position of Plasmodium vivax basal to the Asian primate malaria parasite clade.</title>
        <authorList>
            <person name="Arisue N."/>
            <person name="Hashimoto T."/>
            <person name="Kawai S."/>
            <person name="Honma H."/>
            <person name="Kume K."/>
            <person name="Horii T."/>
        </authorList>
    </citation>
    <scope>NUCLEOTIDE SEQUENCE</scope>
    <source>
        <strain evidence="1">ATCC 30045</strain>
    </source>
</reference>
<evidence type="ECO:0000313" key="1">
    <source>
        <dbReference type="EMBL" id="BBB58252.1"/>
    </source>
</evidence>
<accession>A0A1Y1JQM7</accession>
<dbReference type="Proteomes" id="UP000195521">
    <property type="component" value="Unassembled WGS sequence"/>
</dbReference>
<reference evidence="3" key="2">
    <citation type="submission" date="2017-04" db="EMBL/GenBank/DDBJ databases">
        <title>Plasmodium gonderi genome.</title>
        <authorList>
            <person name="Arisue N."/>
            <person name="Honma H."/>
            <person name="Kawai S."/>
            <person name="Tougan T."/>
            <person name="Tanabe K."/>
            <person name="Horii T."/>
        </authorList>
    </citation>
    <scope>NUCLEOTIDE SEQUENCE [LARGE SCALE GENOMIC DNA]</scope>
    <source>
        <strain evidence="3">ATCC 30045</strain>
    </source>
</reference>
<dbReference type="RefSeq" id="XP_028547338.1">
    <property type="nucleotide sequence ID" value="NW_021629666.1"/>
</dbReference>
<evidence type="ECO:0000313" key="2">
    <source>
        <dbReference type="EMBL" id="GAW84749.1"/>
    </source>
</evidence>
<organism evidence="2 3">
    <name type="scientific">Plasmodium gonderi</name>
    <dbReference type="NCBI Taxonomy" id="77519"/>
    <lineage>
        <taxon>Eukaryota</taxon>
        <taxon>Sar</taxon>
        <taxon>Alveolata</taxon>
        <taxon>Apicomplexa</taxon>
        <taxon>Aconoidasida</taxon>
        <taxon>Haemosporida</taxon>
        <taxon>Plasmodiidae</taxon>
        <taxon>Plasmodium</taxon>
        <taxon>Plasmodium (Plasmodium)</taxon>
    </lineage>
</organism>
<protein>
    <submittedName>
        <fullName evidence="2">Small subunit ribosomal protein 17</fullName>
    </submittedName>
</protein>
<dbReference type="EMBL" id="AP018109">
    <property type="protein sequence ID" value="BBB58252.1"/>
    <property type="molecule type" value="Genomic_DNA"/>
</dbReference>
<dbReference type="OMA" id="KVICISY"/>
<dbReference type="EMBL" id="BDQF01000742">
    <property type="protein sequence ID" value="GAW84749.1"/>
    <property type="molecule type" value="Genomic_DNA"/>
</dbReference>
<keyword evidence="2" id="KW-0687">Ribonucleoprotein</keyword>
<sequence length="74" mass="9090">MKLKIGYVLKNLDNNIKVICISYYLYNLKYKKLILKNLYIKVYDYRNEIIKNDYIILKYYKKSKNCNNKVIKIL</sequence>
<dbReference type="GO" id="GO:0005840">
    <property type="term" value="C:ribosome"/>
    <property type="evidence" value="ECO:0007669"/>
    <property type="project" value="UniProtKB-KW"/>
</dbReference>
<evidence type="ECO:0000313" key="3">
    <source>
        <dbReference type="Proteomes" id="UP000195521"/>
    </source>
</evidence>